<evidence type="ECO:0000256" key="1">
    <source>
        <dbReference type="SAM" id="Phobius"/>
    </source>
</evidence>
<dbReference type="EMBL" id="BGPR01001864">
    <property type="protein sequence ID" value="GBM63363.1"/>
    <property type="molecule type" value="Genomic_DNA"/>
</dbReference>
<accession>A0A4Y2HDI2</accession>
<organism evidence="2 3">
    <name type="scientific">Araneus ventricosus</name>
    <name type="common">Orbweaver spider</name>
    <name type="synonym">Epeira ventricosa</name>
    <dbReference type="NCBI Taxonomy" id="182803"/>
    <lineage>
        <taxon>Eukaryota</taxon>
        <taxon>Metazoa</taxon>
        <taxon>Ecdysozoa</taxon>
        <taxon>Arthropoda</taxon>
        <taxon>Chelicerata</taxon>
        <taxon>Arachnida</taxon>
        <taxon>Araneae</taxon>
        <taxon>Araneomorphae</taxon>
        <taxon>Entelegynae</taxon>
        <taxon>Araneoidea</taxon>
        <taxon>Araneidae</taxon>
        <taxon>Araneus</taxon>
    </lineage>
</organism>
<keyword evidence="3" id="KW-1185">Reference proteome</keyword>
<feature type="transmembrane region" description="Helical" evidence="1">
    <location>
        <begin position="36"/>
        <end position="57"/>
    </location>
</feature>
<proteinExistence type="predicted"/>
<protein>
    <submittedName>
        <fullName evidence="2">Uncharacterized protein</fullName>
    </submittedName>
</protein>
<evidence type="ECO:0000313" key="2">
    <source>
        <dbReference type="EMBL" id="GBM63363.1"/>
    </source>
</evidence>
<gene>
    <name evidence="2" type="ORF">AVEN_185471_1</name>
</gene>
<sequence>MASKGCSPISSMDKTVLSVGGSSTLFKWFPRFPVRIVSRLVITVCSVCLVGGGYSYFGFVYHMSGRGDLVGRSRLGHRKVPDSTEFPPCMWSWATLNLTWWGKRPPAGVVRNLGETGVSSDVNLII</sequence>
<reference evidence="2 3" key="1">
    <citation type="journal article" date="2019" name="Sci. Rep.">
        <title>Orb-weaving spider Araneus ventricosus genome elucidates the spidroin gene catalogue.</title>
        <authorList>
            <person name="Kono N."/>
            <person name="Nakamura H."/>
            <person name="Ohtoshi R."/>
            <person name="Moran D.A.P."/>
            <person name="Shinohara A."/>
            <person name="Yoshida Y."/>
            <person name="Fujiwara M."/>
            <person name="Mori M."/>
            <person name="Tomita M."/>
            <person name="Arakawa K."/>
        </authorList>
    </citation>
    <scope>NUCLEOTIDE SEQUENCE [LARGE SCALE GENOMIC DNA]</scope>
</reference>
<comment type="caution">
    <text evidence="2">The sequence shown here is derived from an EMBL/GenBank/DDBJ whole genome shotgun (WGS) entry which is preliminary data.</text>
</comment>
<dbReference type="AlphaFoldDB" id="A0A4Y2HDI2"/>
<evidence type="ECO:0000313" key="3">
    <source>
        <dbReference type="Proteomes" id="UP000499080"/>
    </source>
</evidence>
<keyword evidence="1" id="KW-1133">Transmembrane helix</keyword>
<dbReference type="Proteomes" id="UP000499080">
    <property type="component" value="Unassembled WGS sequence"/>
</dbReference>
<name>A0A4Y2HDI2_ARAVE</name>
<keyword evidence="1" id="KW-0472">Membrane</keyword>
<keyword evidence="1" id="KW-0812">Transmembrane</keyword>